<evidence type="ECO:0000313" key="2">
    <source>
        <dbReference type="EMBL" id="KAI3858266.1"/>
    </source>
</evidence>
<protein>
    <submittedName>
        <fullName evidence="2">Uncharacterized protein</fullName>
    </submittedName>
</protein>
<accession>A0AAD4S334</accession>
<proteinExistence type="predicted"/>
<comment type="caution">
    <text evidence="2">The sequence shown here is derived from an EMBL/GenBank/DDBJ whole genome shotgun (WGS) entry which is preliminary data.</text>
</comment>
<dbReference type="EMBL" id="JAJJMB010014758">
    <property type="protein sequence ID" value="KAI3858266.1"/>
    <property type="molecule type" value="Genomic_DNA"/>
</dbReference>
<gene>
    <name evidence="2" type="ORF">MKW98_021686</name>
</gene>
<evidence type="ECO:0000313" key="3">
    <source>
        <dbReference type="Proteomes" id="UP001202328"/>
    </source>
</evidence>
<name>A0AAD4S334_9MAGN</name>
<evidence type="ECO:0000256" key="1">
    <source>
        <dbReference type="SAM" id="MobiDB-lite"/>
    </source>
</evidence>
<keyword evidence="3" id="KW-1185">Reference proteome</keyword>
<dbReference type="AlphaFoldDB" id="A0AAD4S334"/>
<feature type="region of interest" description="Disordered" evidence="1">
    <location>
        <begin position="52"/>
        <end position="72"/>
    </location>
</feature>
<reference evidence="2" key="1">
    <citation type="submission" date="2022-04" db="EMBL/GenBank/DDBJ databases">
        <title>A functionally conserved STORR gene fusion in Papaver species that diverged 16.8 million years ago.</title>
        <authorList>
            <person name="Catania T."/>
        </authorList>
    </citation>
    <scope>NUCLEOTIDE SEQUENCE</scope>
    <source>
        <strain evidence="2">S-188037</strain>
    </source>
</reference>
<dbReference type="Proteomes" id="UP001202328">
    <property type="component" value="Unassembled WGS sequence"/>
</dbReference>
<organism evidence="2 3">
    <name type="scientific">Papaver atlanticum</name>
    <dbReference type="NCBI Taxonomy" id="357466"/>
    <lineage>
        <taxon>Eukaryota</taxon>
        <taxon>Viridiplantae</taxon>
        <taxon>Streptophyta</taxon>
        <taxon>Embryophyta</taxon>
        <taxon>Tracheophyta</taxon>
        <taxon>Spermatophyta</taxon>
        <taxon>Magnoliopsida</taxon>
        <taxon>Ranunculales</taxon>
        <taxon>Papaveraceae</taxon>
        <taxon>Papaveroideae</taxon>
        <taxon>Papaver</taxon>
    </lineage>
</organism>
<sequence>MGGAQIDPAFSFRETVLERSSCKEDLVFWPRHQWSKTLTAARMLTKRQSCWPNSVGNSMNNSPSPATNSSDAQLKKIGDKQTCTTGLYGLYRITQLYPIVHYRSYTGSSLNASNAFRTYIEEGFAEMEKNAAAGRTLSSVPISTGHRFQLVNQLPILMEMLSGKKSLGFIKPKDHEQP</sequence>